<dbReference type="AlphaFoldDB" id="I7GDG5"/>
<reference evidence="1" key="1">
    <citation type="journal article" date="2007" name="PLoS Biol.">
        <title>Rate of evolution in brain-expressed genes in humans and other primates.</title>
        <authorList>
            <person name="Wang H.-Y."/>
            <person name="Chien H.-C."/>
            <person name="Osada N."/>
            <person name="Hashimoto K."/>
            <person name="Sugano S."/>
            <person name="Gojobori T."/>
            <person name="Chou C.-K."/>
            <person name="Tsai S.-F."/>
            <person name="Wu C.-I."/>
            <person name="Shen C.-K.J."/>
        </authorList>
    </citation>
    <scope>NUCLEOTIDE SEQUENCE</scope>
</reference>
<sequence length="45" mass="4893">MYLSNLLIYACQLSSPGCPFSPSASIGSKLSFLSNIYLGKMFVEN</sequence>
<protein>
    <submittedName>
        <fullName evidence="1">Macaca fascicularis brain cDNA, clone: QflA-22417</fullName>
    </submittedName>
</protein>
<name>I7GDG5_MACFA</name>
<proteinExistence type="evidence at transcript level"/>
<organism evidence="1">
    <name type="scientific">Macaca fascicularis</name>
    <name type="common">Crab-eating macaque</name>
    <name type="synonym">Cynomolgus monkey</name>
    <dbReference type="NCBI Taxonomy" id="9541"/>
    <lineage>
        <taxon>Eukaryota</taxon>
        <taxon>Metazoa</taxon>
        <taxon>Chordata</taxon>
        <taxon>Craniata</taxon>
        <taxon>Vertebrata</taxon>
        <taxon>Euteleostomi</taxon>
        <taxon>Mammalia</taxon>
        <taxon>Eutheria</taxon>
        <taxon>Euarchontoglires</taxon>
        <taxon>Primates</taxon>
        <taxon>Haplorrhini</taxon>
        <taxon>Catarrhini</taxon>
        <taxon>Cercopithecidae</taxon>
        <taxon>Cercopithecinae</taxon>
        <taxon>Macaca</taxon>
    </lineage>
</organism>
<dbReference type="EMBL" id="AB173404">
    <property type="protein sequence ID" value="BAE90466.1"/>
    <property type="molecule type" value="mRNA"/>
</dbReference>
<evidence type="ECO:0000313" key="1">
    <source>
        <dbReference type="EMBL" id="BAE90466.1"/>
    </source>
</evidence>
<accession>I7GDG5</accession>